<reference evidence="6 7" key="1">
    <citation type="journal article" date="2012" name="J. Bacteriol.">
        <title>Genome Sequence of Gallaecimonas xiamenensis Type Strain 3-C-1.</title>
        <authorList>
            <person name="Lai Q."/>
            <person name="Wang L."/>
            <person name="Wang W."/>
            <person name="Shao Z."/>
        </authorList>
    </citation>
    <scope>NUCLEOTIDE SEQUENCE [LARGE SCALE GENOMIC DNA]</scope>
    <source>
        <strain evidence="6 7">3-C-1</strain>
    </source>
</reference>
<dbReference type="InterPro" id="IPR001633">
    <property type="entry name" value="EAL_dom"/>
</dbReference>
<dbReference type="NCBIfam" id="TIGR00254">
    <property type="entry name" value="GGDEF"/>
    <property type="match status" value="1"/>
</dbReference>
<dbReference type="Gene3D" id="3.30.70.270">
    <property type="match status" value="1"/>
</dbReference>
<dbReference type="Pfam" id="PF13188">
    <property type="entry name" value="PAS_8"/>
    <property type="match status" value="1"/>
</dbReference>
<dbReference type="InterPro" id="IPR035965">
    <property type="entry name" value="PAS-like_dom_sf"/>
</dbReference>
<dbReference type="Gene3D" id="3.30.450.20">
    <property type="entry name" value="PAS domain"/>
    <property type="match status" value="2"/>
</dbReference>
<dbReference type="CDD" id="cd00130">
    <property type="entry name" value="PAS"/>
    <property type="match status" value="1"/>
</dbReference>
<accession>K2IZE2</accession>
<dbReference type="CDD" id="cd01948">
    <property type="entry name" value="EAL"/>
    <property type="match status" value="1"/>
</dbReference>
<dbReference type="PANTHER" id="PTHR44757">
    <property type="entry name" value="DIGUANYLATE CYCLASE DGCP"/>
    <property type="match status" value="1"/>
</dbReference>
<dbReference type="InterPro" id="IPR043128">
    <property type="entry name" value="Rev_trsase/Diguanyl_cyclase"/>
</dbReference>
<keyword evidence="1" id="KW-1133">Transmembrane helix</keyword>
<dbReference type="Pfam" id="PF00990">
    <property type="entry name" value="GGDEF"/>
    <property type="match status" value="1"/>
</dbReference>
<dbReference type="SMART" id="SM00267">
    <property type="entry name" value="GGDEF"/>
    <property type="match status" value="1"/>
</dbReference>
<evidence type="ECO:0000259" key="2">
    <source>
        <dbReference type="PROSITE" id="PS50112"/>
    </source>
</evidence>
<dbReference type="SMART" id="SM00052">
    <property type="entry name" value="EAL"/>
    <property type="match status" value="1"/>
</dbReference>
<dbReference type="InterPro" id="IPR001610">
    <property type="entry name" value="PAC"/>
</dbReference>
<dbReference type="RefSeq" id="WP_008486551.1">
    <property type="nucleotide sequence ID" value="NZ_AMRI01000035.1"/>
</dbReference>
<dbReference type="AlphaFoldDB" id="K2IZE2"/>
<dbReference type="eggNOG" id="COG5001">
    <property type="taxonomic scope" value="Bacteria"/>
</dbReference>
<dbReference type="InterPro" id="IPR035919">
    <property type="entry name" value="EAL_sf"/>
</dbReference>
<protein>
    <submittedName>
        <fullName evidence="6">PAS/PAC sensor-containing diguanylate cyclase/phosphodiesterase</fullName>
    </submittedName>
</protein>
<evidence type="ECO:0000313" key="7">
    <source>
        <dbReference type="Proteomes" id="UP000006755"/>
    </source>
</evidence>
<dbReference type="Gene3D" id="3.20.20.450">
    <property type="entry name" value="EAL domain"/>
    <property type="match status" value="1"/>
</dbReference>
<feature type="domain" description="PAC" evidence="3">
    <location>
        <begin position="279"/>
        <end position="331"/>
    </location>
</feature>
<feature type="transmembrane region" description="Helical" evidence="1">
    <location>
        <begin position="16"/>
        <end position="36"/>
    </location>
</feature>
<evidence type="ECO:0000256" key="1">
    <source>
        <dbReference type="SAM" id="Phobius"/>
    </source>
</evidence>
<dbReference type="PROSITE" id="PS50887">
    <property type="entry name" value="GGDEF"/>
    <property type="match status" value="1"/>
</dbReference>
<dbReference type="InterPro" id="IPR029787">
    <property type="entry name" value="Nucleotide_cyclase"/>
</dbReference>
<keyword evidence="1" id="KW-0472">Membrane</keyword>
<dbReference type="InterPro" id="IPR000014">
    <property type="entry name" value="PAS"/>
</dbReference>
<dbReference type="CDD" id="cd01949">
    <property type="entry name" value="GGDEF"/>
    <property type="match status" value="1"/>
</dbReference>
<dbReference type="PROSITE" id="PS50883">
    <property type="entry name" value="EAL"/>
    <property type="match status" value="1"/>
</dbReference>
<keyword evidence="1" id="KW-0812">Transmembrane</keyword>
<evidence type="ECO:0000259" key="5">
    <source>
        <dbReference type="PROSITE" id="PS50887"/>
    </source>
</evidence>
<dbReference type="EMBL" id="AMRI01000035">
    <property type="protein sequence ID" value="EKE67927.1"/>
    <property type="molecule type" value="Genomic_DNA"/>
</dbReference>
<dbReference type="NCBIfam" id="TIGR00229">
    <property type="entry name" value="sensory_box"/>
    <property type="match status" value="1"/>
</dbReference>
<name>K2IZE2_9GAMM</name>
<evidence type="ECO:0000313" key="6">
    <source>
        <dbReference type="EMBL" id="EKE67927.1"/>
    </source>
</evidence>
<dbReference type="Pfam" id="PF08447">
    <property type="entry name" value="PAS_3"/>
    <property type="match status" value="1"/>
</dbReference>
<dbReference type="Proteomes" id="UP000006755">
    <property type="component" value="Unassembled WGS sequence"/>
</dbReference>
<dbReference type="SMART" id="SM00086">
    <property type="entry name" value="PAC"/>
    <property type="match status" value="1"/>
</dbReference>
<evidence type="ECO:0000259" key="4">
    <source>
        <dbReference type="PROSITE" id="PS50883"/>
    </source>
</evidence>
<feature type="domain" description="EAL" evidence="4">
    <location>
        <begin position="501"/>
        <end position="753"/>
    </location>
</feature>
<comment type="caution">
    <text evidence="6">The sequence shown here is derived from an EMBL/GenBank/DDBJ whole genome shotgun (WGS) entry which is preliminary data.</text>
</comment>
<dbReference type="SUPFAM" id="SSF55785">
    <property type="entry name" value="PYP-like sensor domain (PAS domain)"/>
    <property type="match status" value="2"/>
</dbReference>
<dbReference type="SUPFAM" id="SSF141868">
    <property type="entry name" value="EAL domain-like"/>
    <property type="match status" value="1"/>
</dbReference>
<dbReference type="SMART" id="SM00091">
    <property type="entry name" value="PAS"/>
    <property type="match status" value="2"/>
</dbReference>
<feature type="domain" description="PAS" evidence="2">
    <location>
        <begin position="203"/>
        <end position="276"/>
    </location>
</feature>
<evidence type="ECO:0000259" key="3">
    <source>
        <dbReference type="PROSITE" id="PS50113"/>
    </source>
</evidence>
<gene>
    <name evidence="6" type="ORF">B3C1_17837</name>
</gene>
<dbReference type="InterPro" id="IPR013655">
    <property type="entry name" value="PAS_fold_3"/>
</dbReference>
<dbReference type="PROSITE" id="PS50113">
    <property type="entry name" value="PAC"/>
    <property type="match status" value="1"/>
</dbReference>
<sequence length="757" mass="85189">MPERSHNNDNNRSAKGLGPLGIVLLYSLLALGWIWGSDSLSLYWFGDVPWVQTWKGSLFVLVTAVLLYRLILSYARRQRQALAGQLRQARCYRALFDEHPLAIWLVDEAHRVLQCNDKAAALAPTTHTLDLIFAPEFREAANKLLDEGLADQHPALAEMTLAGQGQRVEVLVRRVPFGEQEALLVAAVDRSRERQAQAKLADNERLMRELVSRLPQVFWSYDVRANRIDYVSPRYEDLTGRSLERLRQDPMDWLQAIVPTDRDAVRQVVEQGLRVQGETELEYRIQMQDGGERWIKDNAYPILDDAGVTVRVAGTMTDVTESRTQKSRIWHLSHHDLLTGLANRVLLRQNLQQWLRQGRTGFLCQLDLDRFKNINETLGHHTGDQVLSQLAQRLEQAYGGELLVARVGGDEFMLAGAHSLSDEELDSLVSHLHQLMAQPVILDGERHVLTHSAGLVRYPQDGQSVEALLRRVEVAMYAAKQAGRDCHRFFTEALAGPSIDVVRMENRLRTALDNDEFELYYQPQFCLKEHRLVAVEALIRWRQGDTLVPPSEFVPLLEETGLIRPVGRWVLASAIAQLAAWRQQWPRLSMAVNVSALQFEDEGLADFIAEHLEQQGIAGEFMELELTEGALLRDPAKAQCFLTKIRAKGMRLAVDDFGTGFSSLSHLQHFAPEVLKLDRSFVQEMASDPRAVKLVSGVVTLAHGLDIEVVAEGVEDAQAVALLKGMGCDWIQGFYVGRPVPAHSLDPVEGVRRLNAA</sequence>
<dbReference type="OrthoDB" id="9787514at2"/>
<dbReference type="STRING" id="745411.B3C1_17837"/>
<keyword evidence="7" id="KW-1185">Reference proteome</keyword>
<dbReference type="InterPro" id="IPR052155">
    <property type="entry name" value="Biofilm_reg_signaling"/>
</dbReference>
<dbReference type="InterPro" id="IPR000160">
    <property type="entry name" value="GGDEF_dom"/>
</dbReference>
<dbReference type="PROSITE" id="PS50112">
    <property type="entry name" value="PAS"/>
    <property type="match status" value="1"/>
</dbReference>
<dbReference type="SUPFAM" id="SSF55073">
    <property type="entry name" value="Nucleotide cyclase"/>
    <property type="match status" value="1"/>
</dbReference>
<organism evidence="6 7">
    <name type="scientific">Gallaecimonas xiamenensis 3-C-1</name>
    <dbReference type="NCBI Taxonomy" id="745411"/>
    <lineage>
        <taxon>Bacteria</taxon>
        <taxon>Pseudomonadati</taxon>
        <taxon>Pseudomonadota</taxon>
        <taxon>Gammaproteobacteria</taxon>
        <taxon>Enterobacterales</taxon>
        <taxon>Gallaecimonadaceae</taxon>
        <taxon>Gallaecimonas</taxon>
    </lineage>
</organism>
<feature type="transmembrane region" description="Helical" evidence="1">
    <location>
        <begin position="56"/>
        <end position="75"/>
    </location>
</feature>
<dbReference type="Pfam" id="PF00563">
    <property type="entry name" value="EAL"/>
    <property type="match status" value="1"/>
</dbReference>
<proteinExistence type="predicted"/>
<dbReference type="PANTHER" id="PTHR44757:SF2">
    <property type="entry name" value="BIOFILM ARCHITECTURE MAINTENANCE PROTEIN MBAA"/>
    <property type="match status" value="1"/>
</dbReference>
<feature type="domain" description="GGDEF" evidence="5">
    <location>
        <begin position="359"/>
        <end position="492"/>
    </location>
</feature>
<dbReference type="InterPro" id="IPR000700">
    <property type="entry name" value="PAS-assoc_C"/>
</dbReference>